<protein>
    <recommendedName>
        <fullName evidence="4">Por secretion system C-terminal sorting domain-containing protein</fullName>
    </recommendedName>
</protein>
<feature type="signal peptide" evidence="1">
    <location>
        <begin position="1"/>
        <end position="21"/>
    </location>
</feature>
<evidence type="ECO:0008006" key="4">
    <source>
        <dbReference type="Google" id="ProtNLM"/>
    </source>
</evidence>
<dbReference type="AlphaFoldDB" id="A0A928BRU8"/>
<dbReference type="EMBL" id="SUYD01000007">
    <property type="protein sequence ID" value="MBE6266220.1"/>
    <property type="molecule type" value="Genomic_DNA"/>
</dbReference>
<proteinExistence type="predicted"/>
<evidence type="ECO:0000313" key="3">
    <source>
        <dbReference type="Proteomes" id="UP000763088"/>
    </source>
</evidence>
<dbReference type="Proteomes" id="UP000763088">
    <property type="component" value="Unassembled WGS sequence"/>
</dbReference>
<accession>A0A928BRU8</accession>
<evidence type="ECO:0000256" key="1">
    <source>
        <dbReference type="SAM" id="SignalP"/>
    </source>
</evidence>
<reference evidence="2" key="1">
    <citation type="submission" date="2019-04" db="EMBL/GenBank/DDBJ databases">
        <title>Evolution of Biomass-Degrading Anaerobic Consortia Revealed by Metagenomics.</title>
        <authorList>
            <person name="Peng X."/>
        </authorList>
    </citation>
    <scope>NUCLEOTIDE SEQUENCE</scope>
    <source>
        <strain evidence="2">SIG141</strain>
    </source>
</reference>
<name>A0A928BRU8_XYLRU</name>
<keyword evidence="1" id="KW-0732">Signal</keyword>
<organism evidence="2 3">
    <name type="scientific">Xylanibacter ruminicola</name>
    <name type="common">Prevotella ruminicola</name>
    <dbReference type="NCBI Taxonomy" id="839"/>
    <lineage>
        <taxon>Bacteria</taxon>
        <taxon>Pseudomonadati</taxon>
        <taxon>Bacteroidota</taxon>
        <taxon>Bacteroidia</taxon>
        <taxon>Bacteroidales</taxon>
        <taxon>Prevotellaceae</taxon>
        <taxon>Xylanibacter</taxon>
    </lineage>
</organism>
<gene>
    <name evidence="2" type="ORF">E7102_07105</name>
</gene>
<feature type="chain" id="PRO_5037896055" description="Por secretion system C-terminal sorting domain-containing protein" evidence="1">
    <location>
        <begin position="22"/>
        <end position="353"/>
    </location>
</feature>
<comment type="caution">
    <text evidence="2">The sequence shown here is derived from an EMBL/GenBank/DDBJ whole genome shotgun (WGS) entry which is preliminary data.</text>
</comment>
<evidence type="ECO:0000313" key="2">
    <source>
        <dbReference type="EMBL" id="MBE6266220.1"/>
    </source>
</evidence>
<sequence>MKRIVIISALTWLFGIQTTCAQVNLADMNLASTDSLIKNKIRYFSPGNGGRDKVWDFSKKLTSKESMQVKFMKDSTGVISITEPSKINHYRTTPDTLILIGSESPLDKREYAREKVSKLFPLEFGDSIIMPFRCEGVYCGDHPFREVGTSFVKVDADGLIILSENKTIENVRRVHTIDSYSICMDIDSAALDTAKLTQIIDERYEWYLPYSQYPIIEDVTSTTYLDMNVIGTTRYAYCNLPEDDTAFYITPEDENGVVDPDYSSDGEPQTPDVIHYSLETNGKIIQLTYDLDEDVSITTIVASHTGMLCLNKQWTQSAGQGYTQQIDCNGLRPGIYILYINVNGKVYSEKVTL</sequence>